<dbReference type="Pfam" id="PF00027">
    <property type="entry name" value="cNMP_binding"/>
    <property type="match status" value="1"/>
</dbReference>
<dbReference type="InterPro" id="IPR000595">
    <property type="entry name" value="cNMP-bd_dom"/>
</dbReference>
<evidence type="ECO:0000259" key="1">
    <source>
        <dbReference type="PROSITE" id="PS50042"/>
    </source>
</evidence>
<dbReference type="CDD" id="cd00038">
    <property type="entry name" value="CAP_ED"/>
    <property type="match status" value="1"/>
</dbReference>
<organism evidence="2 3">
    <name type="scientific">Chitinophaga rupis</name>
    <dbReference type="NCBI Taxonomy" id="573321"/>
    <lineage>
        <taxon>Bacteria</taxon>
        <taxon>Pseudomonadati</taxon>
        <taxon>Bacteroidota</taxon>
        <taxon>Chitinophagia</taxon>
        <taxon>Chitinophagales</taxon>
        <taxon>Chitinophagaceae</taxon>
        <taxon>Chitinophaga</taxon>
    </lineage>
</organism>
<dbReference type="OrthoDB" id="1933280at2"/>
<evidence type="ECO:0000313" key="2">
    <source>
        <dbReference type="EMBL" id="SEN71276.1"/>
    </source>
</evidence>
<keyword evidence="2" id="KW-0808">Transferase</keyword>
<reference evidence="2 3" key="1">
    <citation type="submission" date="2016-10" db="EMBL/GenBank/DDBJ databases">
        <authorList>
            <person name="de Groot N.N."/>
        </authorList>
    </citation>
    <scope>NUCLEOTIDE SEQUENCE [LARGE SCALE GENOMIC DNA]</scope>
    <source>
        <strain evidence="2 3">DSM 21039</strain>
    </source>
</reference>
<dbReference type="EMBL" id="FOBB01000012">
    <property type="protein sequence ID" value="SEN71276.1"/>
    <property type="molecule type" value="Genomic_DNA"/>
</dbReference>
<accession>A0A1H8ITE7</accession>
<proteinExistence type="predicted"/>
<dbReference type="InterPro" id="IPR014710">
    <property type="entry name" value="RmlC-like_jellyroll"/>
</dbReference>
<dbReference type="AlphaFoldDB" id="A0A1H8ITE7"/>
<keyword evidence="2" id="KW-0418">Kinase</keyword>
<sequence length="203" mass="23820">MEFERILTNIRRHVTLTEEEETQLCAIMSIKQLKRKEFLVRSGEDARHEYYVNKGCLRTYYIDHKGMEHNTYFAVEGYWVSDIYSRTFNAPALCNIIALEDSELVHIPNMALEDFLKKVPGLERFFRISYQNALAMHHLKTIQLLSMSGGERYNYFRTKYPELDKRVPQKHIASYLGFTPEFFNTIRSKAIRSSNTGATVKSM</sequence>
<dbReference type="RefSeq" id="WP_089920633.1">
    <property type="nucleotide sequence ID" value="NZ_FOBB01000012.1"/>
</dbReference>
<feature type="domain" description="Cyclic nucleotide-binding" evidence="1">
    <location>
        <begin position="16"/>
        <end position="116"/>
    </location>
</feature>
<gene>
    <name evidence="2" type="ORF">SAMN04488505_11261</name>
</gene>
<dbReference type="Proteomes" id="UP000198984">
    <property type="component" value="Unassembled WGS sequence"/>
</dbReference>
<dbReference type="PROSITE" id="PS50042">
    <property type="entry name" value="CNMP_BINDING_3"/>
    <property type="match status" value="1"/>
</dbReference>
<dbReference type="InterPro" id="IPR018490">
    <property type="entry name" value="cNMP-bd_dom_sf"/>
</dbReference>
<keyword evidence="3" id="KW-1185">Reference proteome</keyword>
<evidence type="ECO:0000313" key="3">
    <source>
        <dbReference type="Proteomes" id="UP000198984"/>
    </source>
</evidence>
<protein>
    <submittedName>
        <fullName evidence="2">cAMP-binding domain of CRP or a regulatory subunit of cAMP-dependent protein kinases</fullName>
    </submittedName>
</protein>
<dbReference type="GO" id="GO:0016301">
    <property type="term" value="F:kinase activity"/>
    <property type="evidence" value="ECO:0007669"/>
    <property type="project" value="UniProtKB-KW"/>
</dbReference>
<dbReference type="SUPFAM" id="SSF51206">
    <property type="entry name" value="cAMP-binding domain-like"/>
    <property type="match status" value="1"/>
</dbReference>
<name>A0A1H8ITE7_9BACT</name>
<dbReference type="Gene3D" id="2.60.120.10">
    <property type="entry name" value="Jelly Rolls"/>
    <property type="match status" value="1"/>
</dbReference>
<dbReference type="STRING" id="573321.SAMN04488505_11261"/>